<reference evidence="1 2" key="1">
    <citation type="submission" date="2014-04" db="EMBL/GenBank/DDBJ databases">
        <authorList>
            <person name="Bishop-Lilly K.A."/>
            <person name="Broomall S.M."/>
            <person name="Chain P.S."/>
            <person name="Chertkov O."/>
            <person name="Coyne S.R."/>
            <person name="Daligault H.E."/>
            <person name="Davenport K.W."/>
            <person name="Erkkila T."/>
            <person name="Frey K.G."/>
            <person name="Gibbons H.S."/>
            <person name="Gu W."/>
            <person name="Jaissle J."/>
            <person name="Johnson S.L."/>
            <person name="Koroleva G.I."/>
            <person name="Ladner J.T."/>
            <person name="Lo C.-C."/>
            <person name="Minogue T.D."/>
            <person name="Munk C."/>
            <person name="Palacios G.F."/>
            <person name="Redden C.L."/>
            <person name="Rosenzweig C.N."/>
            <person name="Scholz M.B."/>
            <person name="Teshima H."/>
            <person name="Xu Y."/>
        </authorList>
    </citation>
    <scope>NUCLEOTIDE SEQUENCE [LARGE SCALE GENOMIC DNA]</scope>
    <source>
        <strain evidence="1 2">BHP</strain>
    </source>
</reference>
<name>A0A090ZGJ7_9BACI</name>
<dbReference type="Proteomes" id="UP000029389">
    <property type="component" value="Unassembled WGS sequence"/>
</dbReference>
<comment type="caution">
    <text evidence="1">The sequence shown here is derived from an EMBL/GenBank/DDBJ whole genome shotgun (WGS) entry which is preliminary data.</text>
</comment>
<evidence type="ECO:0000313" key="2">
    <source>
        <dbReference type="Proteomes" id="UP000029389"/>
    </source>
</evidence>
<dbReference type="AlphaFoldDB" id="A0A090ZGJ7"/>
<proteinExistence type="predicted"/>
<accession>A0A090ZGJ7</accession>
<sequence length="52" mass="6058">MIFEIIGSFIAVFLFLFSYKQLKKIHHQETSTYFDGLDSMHVSITHDSSTDM</sequence>
<evidence type="ECO:0000313" key="1">
    <source>
        <dbReference type="EMBL" id="KFN03366.1"/>
    </source>
</evidence>
<organism evidence="1 2">
    <name type="scientific">Bacillus clarus</name>
    <dbReference type="NCBI Taxonomy" id="2338372"/>
    <lineage>
        <taxon>Bacteria</taxon>
        <taxon>Bacillati</taxon>
        <taxon>Bacillota</taxon>
        <taxon>Bacilli</taxon>
        <taxon>Bacillales</taxon>
        <taxon>Bacillaceae</taxon>
        <taxon>Bacillus</taxon>
        <taxon>Bacillus cereus group</taxon>
    </lineage>
</organism>
<dbReference type="PATRIC" id="fig|1405.8.peg.3923"/>
<protein>
    <submittedName>
        <fullName evidence="1">Uncharacterized protein</fullName>
    </submittedName>
</protein>
<dbReference type="EMBL" id="JMQC01000008">
    <property type="protein sequence ID" value="KFN03366.1"/>
    <property type="molecule type" value="Genomic_DNA"/>
</dbReference>
<gene>
    <name evidence="1" type="ORF">DJ93_3814</name>
</gene>